<feature type="compositionally biased region" description="Gly residues" evidence="1">
    <location>
        <begin position="40"/>
        <end position="58"/>
    </location>
</feature>
<feature type="compositionally biased region" description="Pro residues" evidence="1">
    <location>
        <begin position="59"/>
        <end position="68"/>
    </location>
</feature>
<organism evidence="3 4">
    <name type="scientific">Streptomyces chisholmiae</name>
    <dbReference type="NCBI Taxonomy" id="3075540"/>
    <lineage>
        <taxon>Bacteria</taxon>
        <taxon>Bacillati</taxon>
        <taxon>Actinomycetota</taxon>
        <taxon>Actinomycetes</taxon>
        <taxon>Kitasatosporales</taxon>
        <taxon>Streptomycetaceae</taxon>
        <taxon>Streptomyces</taxon>
    </lineage>
</organism>
<evidence type="ECO:0000313" key="3">
    <source>
        <dbReference type="EMBL" id="MDT0266689.1"/>
    </source>
</evidence>
<evidence type="ECO:0000313" key="4">
    <source>
        <dbReference type="Proteomes" id="UP001183410"/>
    </source>
</evidence>
<reference evidence="4" key="1">
    <citation type="submission" date="2023-07" db="EMBL/GenBank/DDBJ databases">
        <title>30 novel species of actinomycetes from the DSMZ collection.</title>
        <authorList>
            <person name="Nouioui I."/>
        </authorList>
    </citation>
    <scope>NUCLEOTIDE SEQUENCE [LARGE SCALE GENOMIC DNA]</scope>
    <source>
        <strain evidence="4">DSM 44915</strain>
    </source>
</reference>
<feature type="domain" description="Pyrrolo-quinoline quinone repeat" evidence="2">
    <location>
        <begin position="157"/>
        <end position="267"/>
    </location>
</feature>
<feature type="region of interest" description="Disordered" evidence="1">
    <location>
        <begin position="1"/>
        <end position="111"/>
    </location>
</feature>
<dbReference type="Gene3D" id="2.130.10.10">
    <property type="entry name" value="YVTN repeat-like/Quinoprotein amine dehydrogenase"/>
    <property type="match status" value="1"/>
</dbReference>
<dbReference type="InterPro" id="IPR002372">
    <property type="entry name" value="PQQ_rpt_dom"/>
</dbReference>
<dbReference type="InterPro" id="IPR011047">
    <property type="entry name" value="Quinoprotein_ADH-like_sf"/>
</dbReference>
<comment type="caution">
    <text evidence="3">The sequence shown here is derived from an EMBL/GenBank/DDBJ whole genome shotgun (WGS) entry which is preliminary data.</text>
</comment>
<dbReference type="SUPFAM" id="SSF50998">
    <property type="entry name" value="Quinoprotein alcohol dehydrogenase-like"/>
    <property type="match status" value="1"/>
</dbReference>
<feature type="region of interest" description="Disordered" evidence="1">
    <location>
        <begin position="572"/>
        <end position="609"/>
    </location>
</feature>
<feature type="compositionally biased region" description="Low complexity" evidence="1">
    <location>
        <begin position="1"/>
        <end position="13"/>
    </location>
</feature>
<feature type="compositionally biased region" description="Pro residues" evidence="1">
    <location>
        <begin position="77"/>
        <end position="94"/>
    </location>
</feature>
<feature type="region of interest" description="Disordered" evidence="1">
    <location>
        <begin position="139"/>
        <end position="159"/>
    </location>
</feature>
<evidence type="ECO:0000259" key="2">
    <source>
        <dbReference type="Pfam" id="PF13360"/>
    </source>
</evidence>
<evidence type="ECO:0000256" key="1">
    <source>
        <dbReference type="SAM" id="MobiDB-lite"/>
    </source>
</evidence>
<proteinExistence type="predicted"/>
<feature type="compositionally biased region" description="Pro residues" evidence="1">
    <location>
        <begin position="14"/>
        <end position="39"/>
    </location>
</feature>
<dbReference type="Pfam" id="PF13360">
    <property type="entry name" value="PQQ_2"/>
    <property type="match status" value="2"/>
</dbReference>
<protein>
    <submittedName>
        <fullName evidence="3">PQQ-binding-like beta-propeller repeat protein</fullName>
    </submittedName>
</protein>
<feature type="domain" description="Pyrrolo-quinoline quinone repeat" evidence="2">
    <location>
        <begin position="359"/>
        <end position="528"/>
    </location>
</feature>
<dbReference type="EMBL" id="JAVREO010000005">
    <property type="protein sequence ID" value="MDT0266689.1"/>
    <property type="molecule type" value="Genomic_DNA"/>
</dbReference>
<keyword evidence="4" id="KW-1185">Reference proteome</keyword>
<accession>A0ABU2JQ97</accession>
<dbReference type="InterPro" id="IPR015943">
    <property type="entry name" value="WD40/YVTN_repeat-like_dom_sf"/>
</dbReference>
<gene>
    <name evidence="3" type="ORF">RM844_10330</name>
</gene>
<dbReference type="RefSeq" id="WP_311666725.1">
    <property type="nucleotide sequence ID" value="NZ_JAVREO010000005.1"/>
</dbReference>
<feature type="compositionally biased region" description="Acidic residues" evidence="1">
    <location>
        <begin position="583"/>
        <end position="594"/>
    </location>
</feature>
<name>A0ABU2JQ97_9ACTN</name>
<dbReference type="Proteomes" id="UP001183410">
    <property type="component" value="Unassembled WGS sequence"/>
</dbReference>
<sequence>MSGGYQPPAGQSGPPQPPPHPQHGAPPPPAAGGFGPPPGGGGFGAPGGQGGYGGQPPGGYGPPPPAGPANPGGYGAAPPPPGGYGGPPGMPPGGQPGYPGGLPPVPPGGGRKRSPWPAILAVVLVLGLAGGGWFLLGPSDDDGGGDARPPAVSPDTPGGQVWSVAEEVDDGARPNGFWVVGETVVKSVEQRFTAYSVADGSEVWSLELPDTEHVCAPTTDNGEGVIVVGHGDSNCGQNITQIDLTTGEQGWSRPLDPEDNPLSFQIAMAGPSYAIHTLGGWNLHRVADGELIHAAGALYDSLNQDVNQTDFANEHQLVDGEELCSVDAVAGGEKLIRRRTCATVTSAASGSITEPVFRIEEIDPASGDTLWSMDLPEGRWLSNVHSVSPLIVSLRGEQFGTTNELAFIDQGVITAQLPFDQLGVGADDLHLVREGVCRGDVVSYHRVDDCGGMAVVGERVYFSPAGSIAVGTPVTAVDVTTGAVEWIHQTEDFADQTVLAADENGVIVHQTGFGDEPGQVIRLSADGQTVEPLFRTEGLYVSATNFNAFLGDHFVFSQADYSFDFDLASYGADGQSTGGTADPAEEDPAAEDPAAEASGGGETDGAAVP</sequence>